<evidence type="ECO:0000256" key="2">
    <source>
        <dbReference type="ARBA" id="ARBA00011028"/>
    </source>
</evidence>
<accession>A0A840A937</accession>
<dbReference type="EMBL" id="JACIDJ010000001">
    <property type="protein sequence ID" value="MBB3896834.1"/>
    <property type="molecule type" value="Genomic_DNA"/>
</dbReference>
<feature type="chain" id="PRO_5032778277" evidence="8">
    <location>
        <begin position="23"/>
        <end position="316"/>
    </location>
</feature>
<comment type="caution">
    <text evidence="9">The sequence shown here is derived from an EMBL/GenBank/DDBJ whole genome shotgun (WGS) entry which is preliminary data.</text>
</comment>
<dbReference type="PANTHER" id="PTHR42953:SF1">
    <property type="entry name" value="METAL-BINDING PROTEIN HI_0362-RELATED"/>
    <property type="match status" value="1"/>
</dbReference>
<keyword evidence="5 8" id="KW-0732">Signal</keyword>
<organism evidence="9 10">
    <name type="scientific">Roseococcus suduntuyensis</name>
    <dbReference type="NCBI Taxonomy" id="455361"/>
    <lineage>
        <taxon>Bacteria</taxon>
        <taxon>Pseudomonadati</taxon>
        <taxon>Pseudomonadota</taxon>
        <taxon>Alphaproteobacteria</taxon>
        <taxon>Acetobacterales</taxon>
        <taxon>Roseomonadaceae</taxon>
        <taxon>Roseococcus</taxon>
    </lineage>
</organism>
<evidence type="ECO:0000256" key="1">
    <source>
        <dbReference type="ARBA" id="ARBA00004196"/>
    </source>
</evidence>
<dbReference type="InterPro" id="IPR050492">
    <property type="entry name" value="Bact_metal-bind_prot9"/>
</dbReference>
<dbReference type="GO" id="GO:0030001">
    <property type="term" value="P:metal ion transport"/>
    <property type="evidence" value="ECO:0007669"/>
    <property type="project" value="InterPro"/>
</dbReference>
<feature type="signal peptide" evidence="8">
    <location>
        <begin position="1"/>
        <end position="22"/>
    </location>
</feature>
<feature type="region of interest" description="Disordered" evidence="7">
    <location>
        <begin position="119"/>
        <end position="138"/>
    </location>
</feature>
<gene>
    <name evidence="9" type="ORF">GGQ83_000260</name>
</gene>
<evidence type="ECO:0000256" key="5">
    <source>
        <dbReference type="ARBA" id="ARBA00022729"/>
    </source>
</evidence>
<comment type="subcellular location">
    <subcellularLocation>
        <location evidence="1">Cell envelope</location>
    </subcellularLocation>
</comment>
<evidence type="ECO:0000256" key="4">
    <source>
        <dbReference type="ARBA" id="ARBA00022723"/>
    </source>
</evidence>
<sequence length="316" mass="33410">MTQRRTLLALPFLAFAARGAAAQAPPLVGASFSILGDLVRQVAGDRVTLRVTAGPGVDAHHFEPRPSDALALRGAALLVRNGLGFDPWFDRLARAAAEGPPVPVVTATDGITPRGMEAHHDHDHGGAGRRTQHSVGPRRVPDPHAWQDVALAQHYVRNITEGLARVQPGAAEAHRAAAAACLQRLQALDAWIRAQIATVPTERRKVLTTHDAFGYFGAAYGVTFLAAQGVSAEAEPSAAAIARLIRQVRAENITAVFLEGQGNQSALERLAREAGVAPRGRLHADALSPADGPAPSYEAMMRHNVTLMVNGMRGAA</sequence>
<dbReference type="GO" id="GO:0007155">
    <property type="term" value="P:cell adhesion"/>
    <property type="evidence" value="ECO:0007669"/>
    <property type="project" value="InterPro"/>
</dbReference>
<dbReference type="PRINTS" id="PR00691">
    <property type="entry name" value="ADHESINB"/>
</dbReference>
<dbReference type="Pfam" id="PF01297">
    <property type="entry name" value="ZnuA"/>
    <property type="match status" value="1"/>
</dbReference>
<keyword evidence="10" id="KW-1185">Reference proteome</keyword>
<keyword evidence="4" id="KW-0479">Metal-binding</keyword>
<dbReference type="Proteomes" id="UP000553193">
    <property type="component" value="Unassembled WGS sequence"/>
</dbReference>
<dbReference type="InterPro" id="IPR006128">
    <property type="entry name" value="Lipoprotein_PsaA-like"/>
</dbReference>
<evidence type="ECO:0000256" key="3">
    <source>
        <dbReference type="ARBA" id="ARBA00022448"/>
    </source>
</evidence>
<dbReference type="SUPFAM" id="SSF53807">
    <property type="entry name" value="Helical backbone' metal receptor"/>
    <property type="match status" value="1"/>
</dbReference>
<evidence type="ECO:0000256" key="7">
    <source>
        <dbReference type="SAM" id="MobiDB-lite"/>
    </source>
</evidence>
<evidence type="ECO:0000256" key="8">
    <source>
        <dbReference type="SAM" id="SignalP"/>
    </source>
</evidence>
<keyword evidence="3 6" id="KW-0813">Transport</keyword>
<dbReference type="AlphaFoldDB" id="A0A840A937"/>
<dbReference type="InterPro" id="IPR006127">
    <property type="entry name" value="ZnuA-like"/>
</dbReference>
<dbReference type="GO" id="GO:0030313">
    <property type="term" value="C:cell envelope"/>
    <property type="evidence" value="ECO:0007669"/>
    <property type="project" value="UniProtKB-SubCell"/>
</dbReference>
<evidence type="ECO:0000256" key="6">
    <source>
        <dbReference type="RuleBase" id="RU003512"/>
    </source>
</evidence>
<dbReference type="GO" id="GO:0046872">
    <property type="term" value="F:metal ion binding"/>
    <property type="evidence" value="ECO:0007669"/>
    <property type="project" value="UniProtKB-KW"/>
</dbReference>
<dbReference type="InterPro" id="IPR006129">
    <property type="entry name" value="AdhesinB"/>
</dbReference>
<comment type="similarity">
    <text evidence="2 6">Belongs to the bacterial solute-binding protein 9 family.</text>
</comment>
<reference evidence="9 10" key="1">
    <citation type="submission" date="2020-08" db="EMBL/GenBank/DDBJ databases">
        <title>Genomic Encyclopedia of Type Strains, Phase IV (KMG-IV): sequencing the most valuable type-strain genomes for metagenomic binning, comparative biology and taxonomic classification.</title>
        <authorList>
            <person name="Goeker M."/>
        </authorList>
    </citation>
    <scope>NUCLEOTIDE SEQUENCE [LARGE SCALE GENOMIC DNA]</scope>
    <source>
        <strain evidence="9 10">DSM 19979</strain>
    </source>
</reference>
<name>A0A840A937_9PROT</name>
<dbReference type="RefSeq" id="WP_184381789.1">
    <property type="nucleotide sequence ID" value="NZ_JACIDJ010000001.1"/>
</dbReference>
<dbReference type="PRINTS" id="PR00690">
    <property type="entry name" value="ADHESNFAMILY"/>
</dbReference>
<evidence type="ECO:0000313" key="10">
    <source>
        <dbReference type="Proteomes" id="UP000553193"/>
    </source>
</evidence>
<evidence type="ECO:0000313" key="9">
    <source>
        <dbReference type="EMBL" id="MBB3896834.1"/>
    </source>
</evidence>
<proteinExistence type="inferred from homology"/>
<dbReference type="PANTHER" id="PTHR42953">
    <property type="entry name" value="HIGH-AFFINITY ZINC UPTAKE SYSTEM PROTEIN ZNUA-RELATED"/>
    <property type="match status" value="1"/>
</dbReference>
<dbReference type="Gene3D" id="3.40.50.1980">
    <property type="entry name" value="Nitrogenase molybdenum iron protein domain"/>
    <property type="match status" value="2"/>
</dbReference>
<protein>
    <submittedName>
        <fullName evidence="9">Zinc/manganese transport system substrate-binding protein</fullName>
    </submittedName>
</protein>